<feature type="compositionally biased region" description="Polar residues" evidence="1">
    <location>
        <begin position="11"/>
        <end position="23"/>
    </location>
</feature>
<evidence type="ECO:0000313" key="3">
    <source>
        <dbReference type="Proteomes" id="UP000265520"/>
    </source>
</evidence>
<feature type="region of interest" description="Disordered" evidence="1">
    <location>
        <begin position="1"/>
        <end position="23"/>
    </location>
</feature>
<dbReference type="AlphaFoldDB" id="A0A392P881"/>
<protein>
    <submittedName>
        <fullName evidence="2">Uncharacterized protein</fullName>
    </submittedName>
</protein>
<comment type="caution">
    <text evidence="2">The sequence shown here is derived from an EMBL/GenBank/DDBJ whole genome shotgun (WGS) entry which is preliminary data.</text>
</comment>
<dbReference type="Proteomes" id="UP000265520">
    <property type="component" value="Unassembled WGS sequence"/>
</dbReference>
<evidence type="ECO:0000256" key="1">
    <source>
        <dbReference type="SAM" id="MobiDB-lite"/>
    </source>
</evidence>
<evidence type="ECO:0000313" key="2">
    <source>
        <dbReference type="EMBL" id="MCI07942.1"/>
    </source>
</evidence>
<organism evidence="2 3">
    <name type="scientific">Trifolium medium</name>
    <dbReference type="NCBI Taxonomy" id="97028"/>
    <lineage>
        <taxon>Eukaryota</taxon>
        <taxon>Viridiplantae</taxon>
        <taxon>Streptophyta</taxon>
        <taxon>Embryophyta</taxon>
        <taxon>Tracheophyta</taxon>
        <taxon>Spermatophyta</taxon>
        <taxon>Magnoliopsida</taxon>
        <taxon>eudicotyledons</taxon>
        <taxon>Gunneridae</taxon>
        <taxon>Pentapetalae</taxon>
        <taxon>rosids</taxon>
        <taxon>fabids</taxon>
        <taxon>Fabales</taxon>
        <taxon>Fabaceae</taxon>
        <taxon>Papilionoideae</taxon>
        <taxon>50 kb inversion clade</taxon>
        <taxon>NPAAA clade</taxon>
        <taxon>Hologalegina</taxon>
        <taxon>IRL clade</taxon>
        <taxon>Trifolieae</taxon>
        <taxon>Trifolium</taxon>
    </lineage>
</organism>
<feature type="non-terminal residue" evidence="2">
    <location>
        <position position="23"/>
    </location>
</feature>
<proteinExistence type="predicted"/>
<reference evidence="2 3" key="1">
    <citation type="journal article" date="2018" name="Front. Plant Sci.">
        <title>Red Clover (Trifolium pratense) and Zigzag Clover (T. medium) - A Picture of Genomic Similarities and Differences.</title>
        <authorList>
            <person name="Dluhosova J."/>
            <person name="Istvanek J."/>
            <person name="Nedelnik J."/>
            <person name="Repkova J."/>
        </authorList>
    </citation>
    <scope>NUCLEOTIDE SEQUENCE [LARGE SCALE GENOMIC DNA]</scope>
    <source>
        <strain evidence="3">cv. 10/8</strain>
        <tissue evidence="2">Leaf</tissue>
    </source>
</reference>
<dbReference type="EMBL" id="LXQA010067220">
    <property type="protein sequence ID" value="MCI07942.1"/>
    <property type="molecule type" value="Genomic_DNA"/>
</dbReference>
<accession>A0A392P881</accession>
<keyword evidence="3" id="KW-1185">Reference proteome</keyword>
<name>A0A392P881_9FABA</name>
<sequence length="23" mass="2106">MAASGCLGTAVPNSPTVVSGSAE</sequence>